<dbReference type="Pfam" id="PF00196">
    <property type="entry name" value="GerE"/>
    <property type="match status" value="1"/>
</dbReference>
<dbReference type="PANTHER" id="PTHR43214:SF43">
    <property type="entry name" value="TWO-COMPONENT RESPONSE REGULATOR"/>
    <property type="match status" value="1"/>
</dbReference>
<feature type="modified residue" description="4-aspartylphosphate" evidence="3">
    <location>
        <position position="56"/>
    </location>
</feature>
<dbReference type="GO" id="GO:0003677">
    <property type="term" value="F:DNA binding"/>
    <property type="evidence" value="ECO:0007669"/>
    <property type="project" value="UniProtKB-KW"/>
</dbReference>
<organism evidence="6 7">
    <name type="scientific">Candidatus Defluviibacterium haderslevense</name>
    <dbReference type="NCBI Taxonomy" id="2981993"/>
    <lineage>
        <taxon>Bacteria</taxon>
        <taxon>Pseudomonadati</taxon>
        <taxon>Bacteroidota</taxon>
        <taxon>Saprospiria</taxon>
        <taxon>Saprospirales</taxon>
        <taxon>Saprospiraceae</taxon>
        <taxon>Candidatus Defluviibacterium</taxon>
    </lineage>
</organism>
<sequence>MFKIKVAIVEDDKDIRSSMTELLSMSHELNCLGAFERAEDFIKCFNELTVDVVLMDITLPGMNGIQCVRQLKPLKPSVQYLMCTSHNDAERTFDSLCAGATGYVLKNSTPEQIFNAIKDIHNGGSPMSAEIARIVVNSFPNKKQNNQLLEAFTTREQEVLHALAKGYSYKEIADKLFISIETVRTYLRKIYETLQVHSKVEALNKIFPKN</sequence>
<dbReference type="Proteomes" id="UP000808349">
    <property type="component" value="Unassembled WGS sequence"/>
</dbReference>
<name>A0A9D7XHY8_9BACT</name>
<reference evidence="6 7" key="1">
    <citation type="submission" date="2020-10" db="EMBL/GenBank/DDBJ databases">
        <title>Connecting structure to function with the recovery of over 1000 high-quality activated sludge metagenome-assembled genomes encoding full-length rRNA genes using long-read sequencing.</title>
        <authorList>
            <person name="Singleton C.M."/>
            <person name="Petriglieri F."/>
            <person name="Kristensen J.M."/>
            <person name="Kirkegaard R.H."/>
            <person name="Michaelsen T.Y."/>
            <person name="Andersen M.H."/>
            <person name="Karst S.M."/>
            <person name="Dueholm M.S."/>
            <person name="Nielsen P.H."/>
            <person name="Albertsen M."/>
        </authorList>
    </citation>
    <scope>NUCLEOTIDE SEQUENCE [LARGE SCALE GENOMIC DNA]</scope>
    <source>
        <strain evidence="6">Ribe_18-Q3-R11-54_BAT3C.373</strain>
    </source>
</reference>
<comment type="caution">
    <text evidence="6">The sequence shown here is derived from an EMBL/GenBank/DDBJ whole genome shotgun (WGS) entry which is preliminary data.</text>
</comment>
<dbReference type="PRINTS" id="PR00038">
    <property type="entry name" value="HTHLUXR"/>
</dbReference>
<evidence type="ECO:0000256" key="2">
    <source>
        <dbReference type="ARBA" id="ARBA00023125"/>
    </source>
</evidence>
<gene>
    <name evidence="6" type="ORF">IPO85_11775</name>
</gene>
<dbReference type="InterPro" id="IPR011006">
    <property type="entry name" value="CheY-like_superfamily"/>
</dbReference>
<evidence type="ECO:0000313" key="7">
    <source>
        <dbReference type="Proteomes" id="UP000808349"/>
    </source>
</evidence>
<keyword evidence="2" id="KW-0238">DNA-binding</keyword>
<dbReference type="GO" id="GO:0000160">
    <property type="term" value="P:phosphorelay signal transduction system"/>
    <property type="evidence" value="ECO:0007669"/>
    <property type="project" value="InterPro"/>
</dbReference>
<feature type="domain" description="HTH luxR-type" evidence="4">
    <location>
        <begin position="145"/>
        <end position="210"/>
    </location>
</feature>
<dbReference type="PROSITE" id="PS50110">
    <property type="entry name" value="RESPONSE_REGULATORY"/>
    <property type="match status" value="1"/>
</dbReference>
<dbReference type="SUPFAM" id="SSF46894">
    <property type="entry name" value="C-terminal effector domain of the bipartite response regulators"/>
    <property type="match status" value="1"/>
</dbReference>
<evidence type="ECO:0000259" key="4">
    <source>
        <dbReference type="PROSITE" id="PS50043"/>
    </source>
</evidence>
<dbReference type="SUPFAM" id="SSF52172">
    <property type="entry name" value="CheY-like"/>
    <property type="match status" value="1"/>
</dbReference>
<dbReference type="PROSITE" id="PS50043">
    <property type="entry name" value="HTH_LUXR_2"/>
    <property type="match status" value="1"/>
</dbReference>
<dbReference type="InterPro" id="IPR039420">
    <property type="entry name" value="WalR-like"/>
</dbReference>
<protein>
    <submittedName>
        <fullName evidence="6">Response regulator transcription factor</fullName>
    </submittedName>
</protein>
<dbReference type="CDD" id="cd17535">
    <property type="entry name" value="REC_NarL-like"/>
    <property type="match status" value="1"/>
</dbReference>
<dbReference type="InterPro" id="IPR016032">
    <property type="entry name" value="Sig_transdc_resp-reg_C-effctor"/>
</dbReference>
<keyword evidence="1 3" id="KW-0597">Phosphoprotein</keyword>
<dbReference type="InterPro" id="IPR058245">
    <property type="entry name" value="NreC/VraR/RcsB-like_REC"/>
</dbReference>
<dbReference type="InterPro" id="IPR000792">
    <property type="entry name" value="Tscrpt_reg_LuxR_C"/>
</dbReference>
<accession>A0A9D7XHY8</accession>
<evidence type="ECO:0000256" key="3">
    <source>
        <dbReference type="PROSITE-ProRule" id="PRU00169"/>
    </source>
</evidence>
<feature type="domain" description="Response regulatory" evidence="5">
    <location>
        <begin position="5"/>
        <end position="121"/>
    </location>
</feature>
<dbReference type="SMART" id="SM00421">
    <property type="entry name" value="HTH_LUXR"/>
    <property type="match status" value="1"/>
</dbReference>
<dbReference type="EMBL" id="JADKFW010000007">
    <property type="protein sequence ID" value="MBK9718168.1"/>
    <property type="molecule type" value="Genomic_DNA"/>
</dbReference>
<dbReference type="InterPro" id="IPR001789">
    <property type="entry name" value="Sig_transdc_resp-reg_receiver"/>
</dbReference>
<dbReference type="AlphaFoldDB" id="A0A9D7XHY8"/>
<dbReference type="Pfam" id="PF00072">
    <property type="entry name" value="Response_reg"/>
    <property type="match status" value="1"/>
</dbReference>
<dbReference type="GO" id="GO:0006355">
    <property type="term" value="P:regulation of DNA-templated transcription"/>
    <property type="evidence" value="ECO:0007669"/>
    <property type="project" value="InterPro"/>
</dbReference>
<proteinExistence type="predicted"/>
<evidence type="ECO:0000259" key="5">
    <source>
        <dbReference type="PROSITE" id="PS50110"/>
    </source>
</evidence>
<evidence type="ECO:0000256" key="1">
    <source>
        <dbReference type="ARBA" id="ARBA00022553"/>
    </source>
</evidence>
<dbReference type="Gene3D" id="3.40.50.2300">
    <property type="match status" value="1"/>
</dbReference>
<dbReference type="CDD" id="cd06170">
    <property type="entry name" value="LuxR_C_like"/>
    <property type="match status" value="1"/>
</dbReference>
<evidence type="ECO:0000313" key="6">
    <source>
        <dbReference type="EMBL" id="MBK9718168.1"/>
    </source>
</evidence>
<dbReference type="PANTHER" id="PTHR43214">
    <property type="entry name" value="TWO-COMPONENT RESPONSE REGULATOR"/>
    <property type="match status" value="1"/>
</dbReference>
<dbReference type="SMART" id="SM00448">
    <property type="entry name" value="REC"/>
    <property type="match status" value="1"/>
</dbReference>